<feature type="non-terminal residue" evidence="1">
    <location>
        <position position="56"/>
    </location>
</feature>
<protein>
    <submittedName>
        <fullName evidence="1">Uncharacterized protein</fullName>
    </submittedName>
</protein>
<organism evidence="1">
    <name type="scientific">Tetraselmis sp. GSL018</name>
    <dbReference type="NCBI Taxonomy" id="582737"/>
    <lineage>
        <taxon>Eukaryota</taxon>
        <taxon>Viridiplantae</taxon>
        <taxon>Chlorophyta</taxon>
        <taxon>core chlorophytes</taxon>
        <taxon>Chlorodendrophyceae</taxon>
        <taxon>Chlorodendrales</taxon>
        <taxon>Chlorodendraceae</taxon>
        <taxon>Tetraselmis</taxon>
    </lineage>
</organism>
<gene>
    <name evidence="1" type="ORF">TSPGSL018_19478</name>
</gene>
<proteinExistence type="predicted"/>
<dbReference type="AlphaFoldDB" id="A0A061QTA0"/>
<dbReference type="EMBL" id="GBEZ01022955">
    <property type="protein sequence ID" value="JAC63907.1"/>
    <property type="molecule type" value="Transcribed_RNA"/>
</dbReference>
<name>A0A061QTA0_9CHLO</name>
<accession>A0A061QTA0</accession>
<evidence type="ECO:0000313" key="1">
    <source>
        <dbReference type="EMBL" id="JAC63907.1"/>
    </source>
</evidence>
<sequence>MSVATFGTGLFAAQFTPLNKEDNYICCFHRVKAIICSNWMPAQHFGKYHFRRNTRT</sequence>
<reference evidence="1" key="1">
    <citation type="submission" date="2014-05" db="EMBL/GenBank/DDBJ databases">
        <title>The transcriptome of the halophilic microalga Tetraselmis sp. GSL018 isolated from the Great Salt Lake, Utah.</title>
        <authorList>
            <person name="Jinkerson R.E."/>
            <person name="D'Adamo S."/>
            <person name="Posewitz M.C."/>
        </authorList>
    </citation>
    <scope>NUCLEOTIDE SEQUENCE</scope>
    <source>
        <strain evidence="1">GSL018</strain>
    </source>
</reference>